<dbReference type="Pfam" id="PF00069">
    <property type="entry name" value="Pkinase"/>
    <property type="match status" value="1"/>
</dbReference>
<sequence length="278" mass="31348">MNCKLLEELSTEDLKHVQLGTLLGEGSGGKVYKADLRGSVLAVKTIECYDEKCQINIDREVNGLKKCIHENIIKMLGLKKDGLTSLIMMEFAECGSLNDYLFPMKGPRQEYSESTAVDWMQQLAKGVAYLHSRKKPVIHRDLKPANLLLTQNYKVLKISDFGCVREQTASMTTEVGTVEYMDPEMAKTSHYKASVDVYSCGIVFWTIKTRKIPFSHLNNPTNEISILRKALKGERPPIDDVSSDSLKSLISLCWHADPQKRYSMEKVVIELNKIAADL</sequence>
<dbReference type="InterPro" id="IPR017441">
    <property type="entry name" value="Protein_kinase_ATP_BS"/>
</dbReference>
<evidence type="ECO:0000256" key="3">
    <source>
        <dbReference type="ARBA" id="ARBA00022679"/>
    </source>
</evidence>
<dbReference type="GO" id="GO:0005524">
    <property type="term" value="F:ATP binding"/>
    <property type="evidence" value="ECO:0007669"/>
    <property type="project" value="UniProtKB-UniRule"/>
</dbReference>
<accession>A0A6J1MB49</accession>
<evidence type="ECO:0000256" key="2">
    <source>
        <dbReference type="ARBA" id="ARBA00022527"/>
    </source>
</evidence>
<organism evidence="10 11">
    <name type="scientific">Drosophila hydei</name>
    <name type="common">Fruit fly</name>
    <dbReference type="NCBI Taxonomy" id="7224"/>
    <lineage>
        <taxon>Eukaryota</taxon>
        <taxon>Metazoa</taxon>
        <taxon>Ecdysozoa</taxon>
        <taxon>Arthropoda</taxon>
        <taxon>Hexapoda</taxon>
        <taxon>Insecta</taxon>
        <taxon>Pterygota</taxon>
        <taxon>Neoptera</taxon>
        <taxon>Endopterygota</taxon>
        <taxon>Diptera</taxon>
        <taxon>Brachycera</taxon>
        <taxon>Muscomorpha</taxon>
        <taxon>Ephydroidea</taxon>
        <taxon>Drosophilidae</taxon>
        <taxon>Drosophila</taxon>
    </lineage>
</organism>
<dbReference type="GO" id="GO:0019899">
    <property type="term" value="F:enzyme binding"/>
    <property type="evidence" value="ECO:0007669"/>
    <property type="project" value="UniProtKB-ARBA"/>
</dbReference>
<keyword evidence="4 7" id="KW-0547">Nucleotide-binding</keyword>
<evidence type="ECO:0000313" key="11">
    <source>
        <dbReference type="RefSeq" id="XP_023174201.2"/>
    </source>
</evidence>
<keyword evidence="10" id="KW-1185">Reference proteome</keyword>
<evidence type="ECO:0000256" key="1">
    <source>
        <dbReference type="ARBA" id="ARBA00006529"/>
    </source>
</evidence>
<feature type="domain" description="Protein kinase" evidence="9">
    <location>
        <begin position="17"/>
        <end position="275"/>
    </location>
</feature>
<keyword evidence="2 8" id="KW-0723">Serine/threonine-protein kinase</keyword>
<evidence type="ECO:0000256" key="4">
    <source>
        <dbReference type="ARBA" id="ARBA00022741"/>
    </source>
</evidence>
<dbReference type="SMART" id="SM00220">
    <property type="entry name" value="S_TKc"/>
    <property type="match status" value="1"/>
</dbReference>
<evidence type="ECO:0000259" key="9">
    <source>
        <dbReference type="PROSITE" id="PS50011"/>
    </source>
</evidence>
<dbReference type="PROSITE" id="PS50011">
    <property type="entry name" value="PROTEIN_KINASE_DOM"/>
    <property type="match status" value="1"/>
</dbReference>
<evidence type="ECO:0000256" key="8">
    <source>
        <dbReference type="RuleBase" id="RU000304"/>
    </source>
</evidence>
<comment type="similarity">
    <text evidence="1">Belongs to the protein kinase superfamily. STE Ser/Thr protein kinase family. MAP kinase kinase kinase subfamily.</text>
</comment>
<dbReference type="Proteomes" id="UP000504633">
    <property type="component" value="Unplaced"/>
</dbReference>
<keyword evidence="6 7" id="KW-0067">ATP-binding</keyword>
<dbReference type="InterPro" id="IPR008271">
    <property type="entry name" value="Ser/Thr_kinase_AS"/>
</dbReference>
<dbReference type="Gene3D" id="1.10.510.10">
    <property type="entry name" value="Transferase(Phosphotransferase) domain 1"/>
    <property type="match status" value="1"/>
</dbReference>
<evidence type="ECO:0000256" key="7">
    <source>
        <dbReference type="PROSITE-ProRule" id="PRU10141"/>
    </source>
</evidence>
<keyword evidence="3" id="KW-0808">Transferase</keyword>
<dbReference type="InterPro" id="IPR000719">
    <property type="entry name" value="Prot_kinase_dom"/>
</dbReference>
<dbReference type="GO" id="GO:0004709">
    <property type="term" value="F:MAP kinase kinase kinase activity"/>
    <property type="evidence" value="ECO:0007669"/>
    <property type="project" value="TreeGrafter"/>
</dbReference>
<dbReference type="KEGG" id="dhe:111601711"/>
<dbReference type="OrthoDB" id="10261027at2759"/>
<dbReference type="PANTHER" id="PTHR46716:SF1">
    <property type="entry name" value="MITOGEN-ACTIVATED PROTEIN KINASE KINASE KINASE 7"/>
    <property type="match status" value="1"/>
</dbReference>
<dbReference type="OMA" id="RINHESI"/>
<evidence type="ECO:0000256" key="6">
    <source>
        <dbReference type="ARBA" id="ARBA00022840"/>
    </source>
</evidence>
<dbReference type="PROSITE" id="PS00108">
    <property type="entry name" value="PROTEIN_KINASE_ST"/>
    <property type="match status" value="1"/>
</dbReference>
<gene>
    <name evidence="11" type="primary">LOC111601711</name>
</gene>
<dbReference type="AlphaFoldDB" id="A0A6J1MB49"/>
<dbReference type="PROSITE" id="PS00107">
    <property type="entry name" value="PROTEIN_KINASE_ATP"/>
    <property type="match status" value="1"/>
</dbReference>
<dbReference type="GO" id="GO:0007254">
    <property type="term" value="P:JNK cascade"/>
    <property type="evidence" value="ECO:0007669"/>
    <property type="project" value="TreeGrafter"/>
</dbReference>
<dbReference type="GeneID" id="111601711"/>
<keyword evidence="5" id="KW-0418">Kinase</keyword>
<dbReference type="GO" id="GO:0043123">
    <property type="term" value="P:positive regulation of canonical NF-kappaB signal transduction"/>
    <property type="evidence" value="ECO:0007669"/>
    <property type="project" value="TreeGrafter"/>
</dbReference>
<dbReference type="GO" id="GO:0006955">
    <property type="term" value="P:immune response"/>
    <property type="evidence" value="ECO:0007669"/>
    <property type="project" value="TreeGrafter"/>
</dbReference>
<evidence type="ECO:0000256" key="5">
    <source>
        <dbReference type="ARBA" id="ARBA00022777"/>
    </source>
</evidence>
<proteinExistence type="inferred from homology"/>
<name>A0A6J1MB49_DROHY</name>
<protein>
    <submittedName>
        <fullName evidence="11">Mitogen-activated protein kinase kinase kinase 7-like</fullName>
    </submittedName>
</protein>
<dbReference type="InterPro" id="IPR011009">
    <property type="entry name" value="Kinase-like_dom_sf"/>
</dbReference>
<dbReference type="Gene3D" id="3.30.200.20">
    <property type="entry name" value="Phosphorylase Kinase, domain 1"/>
    <property type="match status" value="1"/>
</dbReference>
<evidence type="ECO:0000313" key="10">
    <source>
        <dbReference type="Proteomes" id="UP000504633"/>
    </source>
</evidence>
<feature type="binding site" evidence="7">
    <location>
        <position position="44"/>
    </location>
    <ligand>
        <name>ATP</name>
        <dbReference type="ChEBI" id="CHEBI:30616"/>
    </ligand>
</feature>
<dbReference type="SUPFAM" id="SSF56112">
    <property type="entry name" value="Protein kinase-like (PK-like)"/>
    <property type="match status" value="1"/>
</dbReference>
<dbReference type="PIRSF" id="PIRSF000654">
    <property type="entry name" value="Integrin-linked_kinase"/>
    <property type="match status" value="1"/>
</dbReference>
<dbReference type="RefSeq" id="XP_023174201.2">
    <property type="nucleotide sequence ID" value="XM_023318433.2"/>
</dbReference>
<dbReference type="PANTHER" id="PTHR46716">
    <property type="entry name" value="MITOGEN-ACTIVATED PROTEIN KINASE KINASE KINASE 7"/>
    <property type="match status" value="1"/>
</dbReference>
<reference evidence="11" key="1">
    <citation type="submission" date="2025-08" db="UniProtKB">
        <authorList>
            <consortium name="RefSeq"/>
        </authorList>
    </citation>
    <scope>IDENTIFICATION</scope>
    <source>
        <strain evidence="11">15085-1641.00</strain>
        <tissue evidence="11">Whole body</tissue>
    </source>
</reference>